<sequence>MSPRKYDSGKRQAAAEETRTRILDAARGLLAGPTPTAVSVDAVAKAADVSRQTVYNTFGSKSGLLEGLFDALAAHSGMHLADAFRAPDLPTALAHVAEAFCRFWESDRVVLRRLRGMGALDADLGRQLRERDAMRRTVLATVLATFDTAADEGAIDAVWQLTGFETYDALAGHRADGAAERSAAETAQVVTAAALAILAAATED</sequence>
<dbReference type="PROSITE" id="PS50977">
    <property type="entry name" value="HTH_TETR_2"/>
    <property type="match status" value="1"/>
</dbReference>
<keyword evidence="1" id="KW-0805">Transcription regulation</keyword>
<proteinExistence type="predicted"/>
<dbReference type="InterPro" id="IPR001647">
    <property type="entry name" value="HTH_TetR"/>
</dbReference>
<reference evidence="7" key="1">
    <citation type="journal article" date="2019" name="Int. J. Syst. Evol. Microbiol.">
        <title>The Global Catalogue of Microorganisms (GCM) 10K type strain sequencing project: providing services to taxonomists for standard genome sequencing and annotation.</title>
        <authorList>
            <consortium name="The Broad Institute Genomics Platform"/>
            <consortium name="The Broad Institute Genome Sequencing Center for Infectious Disease"/>
            <person name="Wu L."/>
            <person name="Ma J."/>
        </authorList>
    </citation>
    <scope>NUCLEOTIDE SEQUENCE [LARGE SCALE GENOMIC DNA]</scope>
    <source>
        <strain evidence="7">JCM 17986</strain>
    </source>
</reference>
<keyword evidence="2 4" id="KW-0238">DNA-binding</keyword>
<protein>
    <recommendedName>
        <fullName evidence="5">HTH tetR-type domain-containing protein</fullName>
    </recommendedName>
</protein>
<dbReference type="Pfam" id="PF00440">
    <property type="entry name" value="TetR_N"/>
    <property type="match status" value="1"/>
</dbReference>
<evidence type="ECO:0000313" key="7">
    <source>
        <dbReference type="Proteomes" id="UP001500466"/>
    </source>
</evidence>
<feature type="domain" description="HTH tetR-type" evidence="5">
    <location>
        <begin position="16"/>
        <end position="76"/>
    </location>
</feature>
<accession>A0ABP9HB75</accession>
<keyword evidence="3" id="KW-0804">Transcription</keyword>
<dbReference type="EMBL" id="BAABHS010000010">
    <property type="protein sequence ID" value="GAA4966309.1"/>
    <property type="molecule type" value="Genomic_DNA"/>
</dbReference>
<comment type="caution">
    <text evidence="6">The sequence shown here is derived from an EMBL/GenBank/DDBJ whole genome shotgun (WGS) entry which is preliminary data.</text>
</comment>
<organism evidence="6 7">
    <name type="scientific">Yinghuangia aomiensis</name>
    <dbReference type="NCBI Taxonomy" id="676205"/>
    <lineage>
        <taxon>Bacteria</taxon>
        <taxon>Bacillati</taxon>
        <taxon>Actinomycetota</taxon>
        <taxon>Actinomycetes</taxon>
        <taxon>Kitasatosporales</taxon>
        <taxon>Streptomycetaceae</taxon>
        <taxon>Yinghuangia</taxon>
    </lineage>
</organism>
<evidence type="ECO:0000256" key="3">
    <source>
        <dbReference type="ARBA" id="ARBA00023163"/>
    </source>
</evidence>
<dbReference type="RefSeq" id="WP_345676296.1">
    <property type="nucleotide sequence ID" value="NZ_BAABHS010000010.1"/>
</dbReference>
<evidence type="ECO:0000256" key="4">
    <source>
        <dbReference type="PROSITE-ProRule" id="PRU00335"/>
    </source>
</evidence>
<evidence type="ECO:0000313" key="6">
    <source>
        <dbReference type="EMBL" id="GAA4966309.1"/>
    </source>
</evidence>
<gene>
    <name evidence="6" type="ORF">GCM10023205_33640</name>
</gene>
<keyword evidence="7" id="KW-1185">Reference proteome</keyword>
<dbReference type="SUPFAM" id="SSF46689">
    <property type="entry name" value="Homeodomain-like"/>
    <property type="match status" value="1"/>
</dbReference>
<evidence type="ECO:0000256" key="1">
    <source>
        <dbReference type="ARBA" id="ARBA00023015"/>
    </source>
</evidence>
<dbReference type="InterPro" id="IPR050109">
    <property type="entry name" value="HTH-type_TetR-like_transc_reg"/>
</dbReference>
<feature type="DNA-binding region" description="H-T-H motif" evidence="4">
    <location>
        <begin position="39"/>
        <end position="58"/>
    </location>
</feature>
<dbReference type="PANTHER" id="PTHR30055:SF234">
    <property type="entry name" value="HTH-TYPE TRANSCRIPTIONAL REGULATOR BETI"/>
    <property type="match status" value="1"/>
</dbReference>
<evidence type="ECO:0000256" key="2">
    <source>
        <dbReference type="ARBA" id="ARBA00023125"/>
    </source>
</evidence>
<dbReference type="Proteomes" id="UP001500466">
    <property type="component" value="Unassembled WGS sequence"/>
</dbReference>
<name>A0ABP9HB75_9ACTN</name>
<dbReference type="InterPro" id="IPR009057">
    <property type="entry name" value="Homeodomain-like_sf"/>
</dbReference>
<evidence type="ECO:0000259" key="5">
    <source>
        <dbReference type="PROSITE" id="PS50977"/>
    </source>
</evidence>
<dbReference type="PANTHER" id="PTHR30055">
    <property type="entry name" value="HTH-TYPE TRANSCRIPTIONAL REGULATOR RUTR"/>
    <property type="match status" value="1"/>
</dbReference>
<dbReference type="Gene3D" id="1.10.357.10">
    <property type="entry name" value="Tetracycline Repressor, domain 2"/>
    <property type="match status" value="1"/>
</dbReference>